<dbReference type="PANTHER" id="PTHR23316">
    <property type="entry name" value="IMPORTIN ALPHA"/>
    <property type="match status" value="1"/>
</dbReference>
<comment type="caution">
    <text evidence="5">The sequence shown here is derived from an EMBL/GenBank/DDBJ whole genome shotgun (WGS) entry which is preliminary data.</text>
</comment>
<evidence type="ECO:0000256" key="4">
    <source>
        <dbReference type="SAM" id="MobiDB-lite"/>
    </source>
</evidence>
<evidence type="ECO:0000256" key="2">
    <source>
        <dbReference type="ARBA" id="ARBA00022448"/>
    </source>
</evidence>
<dbReference type="SUPFAM" id="SSF48371">
    <property type="entry name" value="ARM repeat"/>
    <property type="match status" value="1"/>
</dbReference>
<dbReference type="InterPro" id="IPR000225">
    <property type="entry name" value="Armadillo"/>
</dbReference>
<gene>
    <name evidence="5" type="ORF">PAPYR_13252</name>
</gene>
<keyword evidence="2" id="KW-0813">Transport</keyword>
<dbReference type="InterPro" id="IPR016024">
    <property type="entry name" value="ARM-type_fold"/>
</dbReference>
<dbReference type="Gene3D" id="1.25.10.10">
    <property type="entry name" value="Leucine-rich Repeat Variant"/>
    <property type="match status" value="1"/>
</dbReference>
<dbReference type="SMART" id="SM00185">
    <property type="entry name" value="ARM"/>
    <property type="match status" value="6"/>
</dbReference>
<feature type="region of interest" description="Disordered" evidence="4">
    <location>
        <begin position="380"/>
        <end position="418"/>
    </location>
</feature>
<protein>
    <submittedName>
        <fullName evidence="5">Importin subunit alpha-1a</fullName>
    </submittedName>
</protein>
<comment type="similarity">
    <text evidence="1">Belongs to the importin alpha family.</text>
</comment>
<keyword evidence="3" id="KW-0653">Protein transport</keyword>
<proteinExistence type="inferred from homology"/>
<reference evidence="5" key="1">
    <citation type="journal article" date="2022" name="bioRxiv">
        <title>Genomics of Preaxostyla Flagellates Illuminates Evolutionary Transitions and the Path Towards Mitochondrial Loss.</title>
        <authorList>
            <person name="Novak L.V.F."/>
            <person name="Treitli S.C."/>
            <person name="Pyrih J."/>
            <person name="Halakuc P."/>
            <person name="Pipaliya S.V."/>
            <person name="Vacek V."/>
            <person name="Brzon O."/>
            <person name="Soukal P."/>
            <person name="Eme L."/>
            <person name="Dacks J.B."/>
            <person name="Karnkowska A."/>
            <person name="Elias M."/>
            <person name="Hampl V."/>
        </authorList>
    </citation>
    <scope>NUCLEOTIDE SEQUENCE</scope>
    <source>
        <strain evidence="5">RCP-MX</strain>
    </source>
</reference>
<keyword evidence="6" id="KW-1185">Reference proteome</keyword>
<evidence type="ECO:0000256" key="1">
    <source>
        <dbReference type="ARBA" id="ARBA00010394"/>
    </source>
</evidence>
<name>A0ABQ8U0J5_9EUKA</name>
<accession>A0ABQ8U0J5</accession>
<evidence type="ECO:0000313" key="6">
    <source>
        <dbReference type="Proteomes" id="UP001141327"/>
    </source>
</evidence>
<evidence type="ECO:0000256" key="3">
    <source>
        <dbReference type="ARBA" id="ARBA00022927"/>
    </source>
</evidence>
<dbReference type="Proteomes" id="UP001141327">
    <property type="component" value="Unassembled WGS sequence"/>
</dbReference>
<dbReference type="Pfam" id="PF00514">
    <property type="entry name" value="Arm"/>
    <property type="match status" value="3"/>
</dbReference>
<organism evidence="5 6">
    <name type="scientific">Paratrimastix pyriformis</name>
    <dbReference type="NCBI Taxonomy" id="342808"/>
    <lineage>
        <taxon>Eukaryota</taxon>
        <taxon>Metamonada</taxon>
        <taxon>Preaxostyla</taxon>
        <taxon>Paratrimastigidae</taxon>
        <taxon>Paratrimastix</taxon>
    </lineage>
</organism>
<dbReference type="EMBL" id="JAPMOS010000459">
    <property type="protein sequence ID" value="KAJ4452549.1"/>
    <property type="molecule type" value="Genomic_DNA"/>
</dbReference>
<dbReference type="InterPro" id="IPR011989">
    <property type="entry name" value="ARM-like"/>
</dbReference>
<sequence>MLSVESCPPVQLVIDSGACPVLLKFLEDPGAAEALQFECAWALCNVASSTSQHTQYLLDLGVAGAFQRKLVGTSAQMCEQCIWGLGNIAGDSPRCRDYLIAQGVVPLLCQCFQPTAPLSLLRNAAWLASNLCRGKPQPAFQGIRDLLVPLSRLIYSTDQEILTDACWALAYITDGENERIEAVIQAGIHRRVVELLTFPSPSVSIPALRCVGNLVTGDDRSTQLVLDCGPLPFLRTMFSNPKLSIRKAVIDAGMMADLLGLPETADPETKSRFGCPDQRDGGAGIPLLCGAARHPMVSSQPALERVILGALENVVKTGNSLARTHQMIQADAVPVLRRLADGSSSGDIATLAQTLLQAMECSYTNPQQVPLEWELSRLSLGSHDNNSNNEADNNDPESNDPNSANYVPKRVAGGNFSF</sequence>
<evidence type="ECO:0000313" key="5">
    <source>
        <dbReference type="EMBL" id="KAJ4452549.1"/>
    </source>
</evidence>